<evidence type="ECO:0000313" key="2">
    <source>
        <dbReference type="EMBL" id="OHA60173.1"/>
    </source>
</evidence>
<name>A0A1G2QIH6_9BACT</name>
<gene>
    <name evidence="2" type="ORF">A2589_00660</name>
</gene>
<dbReference type="AlphaFoldDB" id="A0A1G2QIH6"/>
<organism evidence="2 3">
    <name type="scientific">Candidatus Vogelbacteria bacterium RIFOXYD1_FULL_46_19</name>
    <dbReference type="NCBI Taxonomy" id="1802439"/>
    <lineage>
        <taxon>Bacteria</taxon>
        <taxon>Candidatus Vogeliibacteriota</taxon>
    </lineage>
</organism>
<dbReference type="STRING" id="1802439.A2589_00660"/>
<sequence length="195" mass="21215">MKFLAVISLTLGSLSLILPATTLAQSTDYATIQDRARAHRESFLKQQTTGSTVVDSASSDSIQDKIKSLEERILSLRQKTILASYDRVLTNTERYSEYLSGILNRLDSSLAELSTNGKDTTKVQNQANEAGLLLDQASTTIAVARASTTAVFTSTDPGQTIRDIKMMIEEAVVKLGQVRDLLAEAIETAKTLSNE</sequence>
<reference evidence="2 3" key="1">
    <citation type="journal article" date="2016" name="Nat. Commun.">
        <title>Thousands of microbial genomes shed light on interconnected biogeochemical processes in an aquifer system.</title>
        <authorList>
            <person name="Anantharaman K."/>
            <person name="Brown C.T."/>
            <person name="Hug L.A."/>
            <person name="Sharon I."/>
            <person name="Castelle C.J."/>
            <person name="Probst A.J."/>
            <person name="Thomas B.C."/>
            <person name="Singh A."/>
            <person name="Wilkins M.J."/>
            <person name="Karaoz U."/>
            <person name="Brodie E.L."/>
            <person name="Williams K.H."/>
            <person name="Hubbard S.S."/>
            <person name="Banfield J.F."/>
        </authorList>
    </citation>
    <scope>NUCLEOTIDE SEQUENCE [LARGE SCALE GENOMIC DNA]</scope>
</reference>
<keyword evidence="1" id="KW-0732">Signal</keyword>
<protein>
    <recommendedName>
        <fullName evidence="4">DUF5667 domain-containing protein</fullName>
    </recommendedName>
</protein>
<dbReference type="EMBL" id="MHTK01000002">
    <property type="protein sequence ID" value="OHA60173.1"/>
    <property type="molecule type" value="Genomic_DNA"/>
</dbReference>
<evidence type="ECO:0008006" key="4">
    <source>
        <dbReference type="Google" id="ProtNLM"/>
    </source>
</evidence>
<feature type="signal peptide" evidence="1">
    <location>
        <begin position="1"/>
        <end position="24"/>
    </location>
</feature>
<evidence type="ECO:0000313" key="3">
    <source>
        <dbReference type="Proteomes" id="UP000177838"/>
    </source>
</evidence>
<comment type="caution">
    <text evidence="2">The sequence shown here is derived from an EMBL/GenBank/DDBJ whole genome shotgun (WGS) entry which is preliminary data.</text>
</comment>
<proteinExistence type="predicted"/>
<evidence type="ECO:0000256" key="1">
    <source>
        <dbReference type="SAM" id="SignalP"/>
    </source>
</evidence>
<dbReference type="Proteomes" id="UP000177838">
    <property type="component" value="Unassembled WGS sequence"/>
</dbReference>
<feature type="chain" id="PRO_5009584144" description="DUF5667 domain-containing protein" evidence="1">
    <location>
        <begin position="25"/>
        <end position="195"/>
    </location>
</feature>
<accession>A0A1G2QIH6</accession>